<dbReference type="Pfam" id="PF00106">
    <property type="entry name" value="adh_short"/>
    <property type="match status" value="1"/>
</dbReference>
<evidence type="ECO:0000256" key="3">
    <source>
        <dbReference type="ARBA" id="ARBA00023002"/>
    </source>
</evidence>
<dbReference type="PRINTS" id="PR00081">
    <property type="entry name" value="GDHRDH"/>
</dbReference>
<protein>
    <recommendedName>
        <fullName evidence="6">NAD(P)-binding protein</fullName>
    </recommendedName>
</protein>
<dbReference type="EMBL" id="JAACJJ010000015">
    <property type="protein sequence ID" value="KAF5325372.1"/>
    <property type="molecule type" value="Genomic_DNA"/>
</dbReference>
<dbReference type="InterPro" id="IPR051468">
    <property type="entry name" value="Fungal_SecMetab_SDRs"/>
</dbReference>
<evidence type="ECO:0000256" key="1">
    <source>
        <dbReference type="ARBA" id="ARBA00006484"/>
    </source>
</evidence>
<evidence type="ECO:0000256" key="2">
    <source>
        <dbReference type="ARBA" id="ARBA00022857"/>
    </source>
</evidence>
<dbReference type="InterPro" id="IPR002347">
    <property type="entry name" value="SDR_fam"/>
</dbReference>
<proteinExistence type="inferred from homology"/>
<dbReference type="Proteomes" id="UP000567179">
    <property type="component" value="Unassembled WGS sequence"/>
</dbReference>
<dbReference type="PANTHER" id="PTHR43544:SF7">
    <property type="entry name" value="NADB-LER2"/>
    <property type="match status" value="1"/>
</dbReference>
<keyword evidence="2" id="KW-0521">NADP</keyword>
<gene>
    <name evidence="4" type="ORF">D9619_009654</name>
</gene>
<dbReference type="GO" id="GO:0005737">
    <property type="term" value="C:cytoplasm"/>
    <property type="evidence" value="ECO:0007669"/>
    <property type="project" value="TreeGrafter"/>
</dbReference>
<accession>A0A8H5BNH2</accession>
<comment type="caution">
    <text evidence="4">The sequence shown here is derived from an EMBL/GenBank/DDBJ whole genome shotgun (WGS) entry which is preliminary data.</text>
</comment>
<comment type="similarity">
    <text evidence="1">Belongs to the short-chain dehydrogenases/reductases (SDR) family.</text>
</comment>
<evidence type="ECO:0008006" key="6">
    <source>
        <dbReference type="Google" id="ProtNLM"/>
    </source>
</evidence>
<reference evidence="4 5" key="1">
    <citation type="journal article" date="2020" name="ISME J.">
        <title>Uncovering the hidden diversity of litter-decomposition mechanisms in mushroom-forming fungi.</title>
        <authorList>
            <person name="Floudas D."/>
            <person name="Bentzer J."/>
            <person name="Ahren D."/>
            <person name="Johansson T."/>
            <person name="Persson P."/>
            <person name="Tunlid A."/>
        </authorList>
    </citation>
    <scope>NUCLEOTIDE SEQUENCE [LARGE SCALE GENOMIC DNA]</scope>
    <source>
        <strain evidence="4 5">CBS 101986</strain>
    </source>
</reference>
<sequence>MQFSAIYTITGASRGIGLAIVKELCDRSSDIKIIGCVRDPGSVPLLDAVAQQYPGIIDIIKYIAGDEDNNKAIADYVFKKYGRVDTLVPNAGICDYSGDAANTPISVLREHLEVNSIAPLVLFQAFFTLLKASPNPKYIPISTGGVSAAYIGKPLGQSCYGGSKVLLNFITRKIHFENEWLTCFPLAPGCINTDMLKGIIERDNTGIMTKLFSEVAIKPNQGGRMLVDVIISSKRETHGGEFINLNGLKLPW</sequence>
<organism evidence="4 5">
    <name type="scientific">Psilocybe cf. subviscida</name>
    <dbReference type="NCBI Taxonomy" id="2480587"/>
    <lineage>
        <taxon>Eukaryota</taxon>
        <taxon>Fungi</taxon>
        <taxon>Dikarya</taxon>
        <taxon>Basidiomycota</taxon>
        <taxon>Agaricomycotina</taxon>
        <taxon>Agaricomycetes</taxon>
        <taxon>Agaricomycetidae</taxon>
        <taxon>Agaricales</taxon>
        <taxon>Agaricineae</taxon>
        <taxon>Strophariaceae</taxon>
        <taxon>Psilocybe</taxon>
    </lineage>
</organism>
<dbReference type="AlphaFoldDB" id="A0A8H5BNH2"/>
<dbReference type="GO" id="GO:0016491">
    <property type="term" value="F:oxidoreductase activity"/>
    <property type="evidence" value="ECO:0007669"/>
    <property type="project" value="UniProtKB-KW"/>
</dbReference>
<dbReference type="OrthoDB" id="9876299at2759"/>
<keyword evidence="5" id="KW-1185">Reference proteome</keyword>
<dbReference type="InterPro" id="IPR036291">
    <property type="entry name" value="NAD(P)-bd_dom_sf"/>
</dbReference>
<dbReference type="Gene3D" id="3.40.50.720">
    <property type="entry name" value="NAD(P)-binding Rossmann-like Domain"/>
    <property type="match status" value="1"/>
</dbReference>
<name>A0A8H5BNH2_9AGAR</name>
<keyword evidence="3" id="KW-0560">Oxidoreductase</keyword>
<evidence type="ECO:0000313" key="4">
    <source>
        <dbReference type="EMBL" id="KAF5325372.1"/>
    </source>
</evidence>
<dbReference type="PANTHER" id="PTHR43544">
    <property type="entry name" value="SHORT-CHAIN DEHYDROGENASE/REDUCTASE"/>
    <property type="match status" value="1"/>
</dbReference>
<dbReference type="SUPFAM" id="SSF51735">
    <property type="entry name" value="NAD(P)-binding Rossmann-fold domains"/>
    <property type="match status" value="1"/>
</dbReference>
<evidence type="ECO:0000313" key="5">
    <source>
        <dbReference type="Proteomes" id="UP000567179"/>
    </source>
</evidence>